<feature type="transmembrane region" description="Helical" evidence="2">
    <location>
        <begin position="144"/>
        <end position="166"/>
    </location>
</feature>
<dbReference type="RefSeq" id="XP_031012376.1">
    <property type="nucleotide sequence ID" value="XM_031163563.1"/>
</dbReference>
<dbReference type="GeneID" id="41998859"/>
<dbReference type="Proteomes" id="UP000253153">
    <property type="component" value="Unassembled WGS sequence"/>
</dbReference>
<keyword evidence="2" id="KW-0812">Transmembrane</keyword>
<sequence length="366" mass="40161">MKGTTQQELRSLVVSTKSQASANVSDAHSEGLEKPLGQSSPSWLRRVGFTIPLLIIPIAYAILLAIMFHLHGKKQNSFGDTILEVVSVASTLWPILFAAVLGPLLKTIALFRAERGSTLGSLGFLLTSQTTTSALKNFTTMGWIGSWTMVIIIVWSLSPLGGQAALRSLHLQQNPIWKEPQATYYLGNNKSEIYNYYRLGANVFSGASSMVSLISDMRTIISTSFSTQDILVSHANSSSPHYNDTIAELGGKWEASRSGRRDLWRNVRIPFIELLPGYRSDDPNAWIPVPKDEIVPYASLIGLPIRNGSFERPGNSTMIVHFHYMTLSCGRAFNGSEWVSNGSTALTLHNTSLNVPLKDQYLGGMA</sequence>
<protein>
    <submittedName>
        <fullName evidence="3">Uncharacterized protein</fullName>
    </submittedName>
</protein>
<feature type="transmembrane region" description="Helical" evidence="2">
    <location>
        <begin position="49"/>
        <end position="70"/>
    </location>
</feature>
<evidence type="ECO:0000256" key="1">
    <source>
        <dbReference type="SAM" id="MobiDB-lite"/>
    </source>
</evidence>
<proteinExistence type="predicted"/>
<feature type="transmembrane region" description="Helical" evidence="2">
    <location>
        <begin position="82"/>
        <end position="105"/>
    </location>
</feature>
<evidence type="ECO:0000313" key="4">
    <source>
        <dbReference type="Proteomes" id="UP000253153"/>
    </source>
</evidence>
<feature type="region of interest" description="Disordered" evidence="1">
    <location>
        <begin position="20"/>
        <end position="39"/>
    </location>
</feature>
<dbReference type="EMBL" id="QKXC01000234">
    <property type="protein sequence ID" value="RBR10563.1"/>
    <property type="molecule type" value="Genomic_DNA"/>
</dbReference>
<keyword evidence="4" id="KW-1185">Reference proteome</keyword>
<reference evidence="3 4" key="1">
    <citation type="submission" date="2018-06" db="EMBL/GenBank/DDBJ databases">
        <title>Fusarium incarnatum-equiseti species complex species 28.</title>
        <authorList>
            <person name="Gardiner D.M."/>
        </authorList>
    </citation>
    <scope>NUCLEOTIDE SEQUENCE [LARGE SCALE GENOMIC DNA]</scope>
    <source>
        <strain evidence="3 4">FIESC_28</strain>
    </source>
</reference>
<evidence type="ECO:0000313" key="3">
    <source>
        <dbReference type="EMBL" id="RBR10563.1"/>
    </source>
</evidence>
<name>A0A366R082_9HYPO</name>
<keyword evidence="2" id="KW-0472">Membrane</keyword>
<keyword evidence="2" id="KW-1133">Transmembrane helix</keyword>
<gene>
    <name evidence="3" type="ORF">FIESC28_09427</name>
</gene>
<accession>A0A366R082</accession>
<evidence type="ECO:0000256" key="2">
    <source>
        <dbReference type="SAM" id="Phobius"/>
    </source>
</evidence>
<organism evidence="3 4">
    <name type="scientific">Fusarium coffeatum</name>
    <dbReference type="NCBI Taxonomy" id="231269"/>
    <lineage>
        <taxon>Eukaryota</taxon>
        <taxon>Fungi</taxon>
        <taxon>Dikarya</taxon>
        <taxon>Ascomycota</taxon>
        <taxon>Pezizomycotina</taxon>
        <taxon>Sordariomycetes</taxon>
        <taxon>Hypocreomycetidae</taxon>
        <taxon>Hypocreales</taxon>
        <taxon>Nectriaceae</taxon>
        <taxon>Fusarium</taxon>
        <taxon>Fusarium incarnatum-equiseti species complex</taxon>
    </lineage>
</organism>
<dbReference type="AlphaFoldDB" id="A0A366R082"/>
<dbReference type="OrthoDB" id="3692311at2759"/>
<comment type="caution">
    <text evidence="3">The sequence shown here is derived from an EMBL/GenBank/DDBJ whole genome shotgun (WGS) entry which is preliminary data.</text>
</comment>